<evidence type="ECO:0000313" key="2">
    <source>
        <dbReference type="EMBL" id="THH29697.1"/>
    </source>
</evidence>
<keyword evidence="3" id="KW-1185">Reference proteome</keyword>
<proteinExistence type="predicted"/>
<dbReference type="Pfam" id="PF00651">
    <property type="entry name" value="BTB"/>
    <property type="match status" value="1"/>
</dbReference>
<dbReference type="EMBL" id="SGPM01000112">
    <property type="protein sequence ID" value="THH29697.1"/>
    <property type="molecule type" value="Genomic_DNA"/>
</dbReference>
<feature type="domain" description="BTB" evidence="1">
    <location>
        <begin position="275"/>
        <end position="384"/>
    </location>
</feature>
<dbReference type="AlphaFoldDB" id="A0A4S4MVT5"/>
<gene>
    <name evidence="2" type="ORF">EUX98_g4508</name>
</gene>
<sequence length="527" mass="57555">MTSVTLSTPSTDSSISAKLSDLKPAPSCDAITTTSSTHPVFVVSHPFDVKTSCAVRLRSADNVDFFVNAVIATMASPVFAKMLLPGNIENLAREEDGTAIIHLPEWRAVVVDTILRIIYPSMRNPDIPSVSHIYAVLKAARQFDMGLVQQVAQSSLAQFVPSDPVRVFAVACAFGFEKEAADAAQAAIHCRKAFQHFRFEYLPEMQDVSAGMMSRFSFFVNKFGSVPNAFSFIYPTAGASPALSSGYSGIKPGAELIKVADSCTLTHAIFSRIPNDLIVYSSVNAEETFSTHKFAVMVSSPVLADRLRDVSLSGLPKLVLPESVEVLRCLLRNCYRALNLDVDVVDERAGGDRTRCLVGVALAAAKYKMAAVVKLAHGDLLSLIETLDPLEAYFVASLFGWEVEARLAARNAVEMLPDFHYVPVMEEASAMSYTRLLQYRVSVQEAVKGVVKEYVCTNSYFTSPVWFVGISPPEQTVPAPKDYMQNYCGVSLPVFVPTAPSESYHNLRRALEVNVKAAADEVVLEFD</sequence>
<evidence type="ECO:0000259" key="1">
    <source>
        <dbReference type="SMART" id="SM00225"/>
    </source>
</evidence>
<name>A0A4S4MVT5_9APHY</name>
<organism evidence="2 3">
    <name type="scientific">Antrodiella citrinella</name>
    <dbReference type="NCBI Taxonomy" id="2447956"/>
    <lineage>
        <taxon>Eukaryota</taxon>
        <taxon>Fungi</taxon>
        <taxon>Dikarya</taxon>
        <taxon>Basidiomycota</taxon>
        <taxon>Agaricomycotina</taxon>
        <taxon>Agaricomycetes</taxon>
        <taxon>Polyporales</taxon>
        <taxon>Steccherinaceae</taxon>
        <taxon>Antrodiella</taxon>
    </lineage>
</organism>
<dbReference type="Proteomes" id="UP000308730">
    <property type="component" value="Unassembled WGS sequence"/>
</dbReference>
<protein>
    <recommendedName>
        <fullName evidence="1">BTB domain-containing protein</fullName>
    </recommendedName>
</protein>
<dbReference type="SUPFAM" id="SSF54695">
    <property type="entry name" value="POZ domain"/>
    <property type="match status" value="1"/>
</dbReference>
<dbReference type="SMART" id="SM00225">
    <property type="entry name" value="BTB"/>
    <property type="match status" value="2"/>
</dbReference>
<dbReference type="InterPro" id="IPR011333">
    <property type="entry name" value="SKP1/BTB/POZ_sf"/>
</dbReference>
<evidence type="ECO:0000313" key="3">
    <source>
        <dbReference type="Proteomes" id="UP000308730"/>
    </source>
</evidence>
<feature type="domain" description="BTB" evidence="1">
    <location>
        <begin position="53"/>
        <end position="160"/>
    </location>
</feature>
<comment type="caution">
    <text evidence="2">The sequence shown here is derived from an EMBL/GenBank/DDBJ whole genome shotgun (WGS) entry which is preliminary data.</text>
</comment>
<dbReference type="OrthoDB" id="6359816at2759"/>
<accession>A0A4S4MVT5</accession>
<dbReference type="Gene3D" id="3.30.710.10">
    <property type="entry name" value="Potassium Channel Kv1.1, Chain A"/>
    <property type="match status" value="1"/>
</dbReference>
<dbReference type="InterPro" id="IPR000210">
    <property type="entry name" value="BTB/POZ_dom"/>
</dbReference>
<reference evidence="2 3" key="1">
    <citation type="submission" date="2019-02" db="EMBL/GenBank/DDBJ databases">
        <title>Genome sequencing of the rare red list fungi Antrodiella citrinella (Flaviporus citrinellus).</title>
        <authorList>
            <person name="Buettner E."/>
            <person name="Kellner H."/>
        </authorList>
    </citation>
    <scope>NUCLEOTIDE SEQUENCE [LARGE SCALE GENOMIC DNA]</scope>
    <source>
        <strain evidence="2 3">DSM 108506</strain>
    </source>
</reference>
<dbReference type="CDD" id="cd18186">
    <property type="entry name" value="BTB_POZ_ZBTB_KLHL-like"/>
    <property type="match status" value="1"/>
</dbReference>